<dbReference type="Proteomes" id="UP000254807">
    <property type="component" value="Unassembled WGS sequence"/>
</dbReference>
<dbReference type="InterPro" id="IPR027417">
    <property type="entry name" value="P-loop_NTPase"/>
</dbReference>
<dbReference type="GO" id="GO:0016887">
    <property type="term" value="F:ATP hydrolysis activity"/>
    <property type="evidence" value="ECO:0007669"/>
    <property type="project" value="InterPro"/>
</dbReference>
<dbReference type="InterPro" id="IPR039421">
    <property type="entry name" value="Type_1_exporter"/>
</dbReference>
<dbReference type="AlphaFoldDB" id="A0A376H854"/>
<gene>
    <name evidence="2" type="ORF">NCTC12360_02852</name>
</gene>
<feature type="domain" description="ABC transporter" evidence="1">
    <location>
        <begin position="1"/>
        <end position="122"/>
    </location>
</feature>
<dbReference type="RefSeq" id="WP_021149217.1">
    <property type="nucleotide sequence ID" value="NZ_JBHULA010000001.1"/>
</dbReference>
<dbReference type="SUPFAM" id="SSF52540">
    <property type="entry name" value="P-loop containing nucleoside triphosphate hydrolases"/>
    <property type="match status" value="1"/>
</dbReference>
<reference evidence="2 3" key="1">
    <citation type="submission" date="2018-06" db="EMBL/GenBank/DDBJ databases">
        <authorList>
            <consortium name="Pathogen Informatics"/>
            <person name="Doyle S."/>
        </authorList>
    </citation>
    <scope>NUCLEOTIDE SEQUENCE [LARGE SCALE GENOMIC DNA]</scope>
    <source>
        <strain evidence="2 3">NCTC12360</strain>
    </source>
</reference>
<dbReference type="InterPro" id="IPR017871">
    <property type="entry name" value="ABC_transporter-like_CS"/>
</dbReference>
<dbReference type="GO" id="GO:0005524">
    <property type="term" value="F:ATP binding"/>
    <property type="evidence" value="ECO:0007669"/>
    <property type="project" value="InterPro"/>
</dbReference>
<keyword evidence="3" id="KW-1185">Reference proteome</keyword>
<dbReference type="PROSITE" id="PS00211">
    <property type="entry name" value="ABC_TRANSPORTER_1"/>
    <property type="match status" value="1"/>
</dbReference>
<protein>
    <submittedName>
        <fullName evidence="2">ABC-type multidrug transport system, ATPase and permease components</fullName>
    </submittedName>
</protein>
<organism evidence="2 3">
    <name type="scientific">Enterococcus gallinarum</name>
    <dbReference type="NCBI Taxonomy" id="1353"/>
    <lineage>
        <taxon>Bacteria</taxon>
        <taxon>Bacillati</taxon>
        <taxon>Bacillota</taxon>
        <taxon>Bacilli</taxon>
        <taxon>Lactobacillales</taxon>
        <taxon>Enterococcaceae</taxon>
        <taxon>Enterococcus</taxon>
    </lineage>
</organism>
<dbReference type="PANTHER" id="PTHR24221:SF654">
    <property type="entry name" value="ATP-BINDING CASSETTE SUB-FAMILY B MEMBER 6"/>
    <property type="match status" value="1"/>
</dbReference>
<name>A0A376H854_ENTGA</name>
<evidence type="ECO:0000313" key="2">
    <source>
        <dbReference type="EMBL" id="STD84319.1"/>
    </source>
</evidence>
<proteinExistence type="predicted"/>
<dbReference type="PANTHER" id="PTHR24221">
    <property type="entry name" value="ATP-BINDING CASSETTE SUB-FAMILY B"/>
    <property type="match status" value="1"/>
</dbReference>
<dbReference type="EMBL" id="UFYW01000001">
    <property type="protein sequence ID" value="STD84319.1"/>
    <property type="molecule type" value="Genomic_DNA"/>
</dbReference>
<accession>A0A376H854</accession>
<sequence length="171" mass="19584">MKVILGLFKPTSGDIFVNHKNLSSYNLNEYYNHIFYLSQDAPIFQGTLKENIVFDKNIPDIQVIEALEKCQLGHFYHSLEEGLDTRIGEKGSNISGGEKQRIAFARMFFSTAEIIVIDEATSALDESTEEKLLKEVMKIFKNRIVLMITHRPKNLEIVDEVIVLSNGYKIR</sequence>
<dbReference type="Gene3D" id="3.40.50.300">
    <property type="entry name" value="P-loop containing nucleotide triphosphate hydrolases"/>
    <property type="match status" value="1"/>
</dbReference>
<dbReference type="Pfam" id="PF00005">
    <property type="entry name" value="ABC_tran"/>
    <property type="match status" value="1"/>
</dbReference>
<evidence type="ECO:0000259" key="1">
    <source>
        <dbReference type="Pfam" id="PF00005"/>
    </source>
</evidence>
<dbReference type="GO" id="GO:0034040">
    <property type="term" value="F:ATPase-coupled lipid transmembrane transporter activity"/>
    <property type="evidence" value="ECO:0007669"/>
    <property type="project" value="TreeGrafter"/>
</dbReference>
<dbReference type="InterPro" id="IPR003439">
    <property type="entry name" value="ABC_transporter-like_ATP-bd"/>
</dbReference>
<evidence type="ECO:0000313" key="3">
    <source>
        <dbReference type="Proteomes" id="UP000254807"/>
    </source>
</evidence>
<dbReference type="OrthoDB" id="9762778at2"/>